<dbReference type="Proteomes" id="UP000242877">
    <property type="component" value="Unassembled WGS sequence"/>
</dbReference>
<dbReference type="SUPFAM" id="SSF51322">
    <property type="entry name" value="Cyanovirin-N"/>
    <property type="match status" value="1"/>
</dbReference>
<feature type="domain" description="Cyanovirin-N" evidence="1">
    <location>
        <begin position="2"/>
        <end position="106"/>
    </location>
</feature>
<name>A0A162I1K2_9EURO</name>
<dbReference type="Pfam" id="PF08881">
    <property type="entry name" value="CVNH"/>
    <property type="match status" value="1"/>
</dbReference>
<proteinExistence type="predicted"/>
<evidence type="ECO:0000313" key="3">
    <source>
        <dbReference type="Proteomes" id="UP000242877"/>
    </source>
</evidence>
<dbReference type="InterPro" id="IPR036673">
    <property type="entry name" value="Cyanovirin-N_sf"/>
</dbReference>
<dbReference type="VEuPathDB" id="FungiDB:AAP_05656"/>
<dbReference type="SMART" id="SM01111">
    <property type="entry name" value="CVNH"/>
    <property type="match status" value="1"/>
</dbReference>
<dbReference type="AlphaFoldDB" id="A0A162I1K2"/>
<reference evidence="2 3" key="1">
    <citation type="journal article" date="2016" name="Genome Biol. Evol.">
        <title>Divergent and convergent evolution of fungal pathogenicity.</title>
        <authorList>
            <person name="Shang Y."/>
            <person name="Xiao G."/>
            <person name="Zheng P."/>
            <person name="Cen K."/>
            <person name="Zhan S."/>
            <person name="Wang C."/>
        </authorList>
    </citation>
    <scope>NUCLEOTIDE SEQUENCE [LARGE SCALE GENOMIC DNA]</scope>
    <source>
        <strain evidence="2 3">ARSEF 7405</strain>
    </source>
</reference>
<dbReference type="OrthoDB" id="2441380at2759"/>
<dbReference type="InterPro" id="IPR011058">
    <property type="entry name" value="Cyanovirin-N"/>
</dbReference>
<keyword evidence="3" id="KW-1185">Reference proteome</keyword>
<dbReference type="PANTHER" id="PTHR42076:SF1">
    <property type="entry name" value="CYANOVIRIN-N DOMAIN-CONTAINING PROTEIN"/>
    <property type="match status" value="1"/>
</dbReference>
<evidence type="ECO:0000259" key="1">
    <source>
        <dbReference type="SMART" id="SM01111"/>
    </source>
</evidence>
<accession>A0A162I1K2</accession>
<dbReference type="EMBL" id="AZGZ01000034">
    <property type="protein sequence ID" value="KZZ87423.1"/>
    <property type="molecule type" value="Genomic_DNA"/>
</dbReference>
<gene>
    <name evidence="2" type="ORF">AAP_05656</name>
</gene>
<dbReference type="PANTHER" id="PTHR42076">
    <property type="entry name" value="CYANOVIRIN-N HOMOLOG"/>
    <property type="match status" value="1"/>
</dbReference>
<evidence type="ECO:0000313" key="2">
    <source>
        <dbReference type="EMBL" id="KZZ87423.1"/>
    </source>
</evidence>
<dbReference type="Gene3D" id="2.30.60.10">
    <property type="entry name" value="Cyanovirin-N"/>
    <property type="match status" value="1"/>
</dbReference>
<comment type="caution">
    <text evidence="2">The sequence shown here is derived from an EMBL/GenBank/DDBJ whole genome shotgun (WGS) entry which is preliminary data.</text>
</comment>
<organism evidence="2 3">
    <name type="scientific">Ascosphaera apis ARSEF 7405</name>
    <dbReference type="NCBI Taxonomy" id="392613"/>
    <lineage>
        <taxon>Eukaryota</taxon>
        <taxon>Fungi</taxon>
        <taxon>Dikarya</taxon>
        <taxon>Ascomycota</taxon>
        <taxon>Pezizomycotina</taxon>
        <taxon>Eurotiomycetes</taxon>
        <taxon>Eurotiomycetidae</taxon>
        <taxon>Onygenales</taxon>
        <taxon>Ascosphaeraceae</taxon>
        <taxon>Ascosphaera</taxon>
    </lineage>
</organism>
<protein>
    <submittedName>
        <fullName evidence="2">Cyanovirin-N</fullName>
    </submittedName>
</protein>
<sequence>MSFQNSARNIRLEDGHILKAELADEQGDWHDAEIDLDEILGNDRGVLEWSGGGFSRSSKDITVEHLFGDSGPPILKAQLGDGQGGHRYVEANLGDRLVNENGKFVFRP</sequence>